<dbReference type="InterPro" id="IPR027417">
    <property type="entry name" value="P-loop_NTPase"/>
</dbReference>
<dbReference type="Pfam" id="PF00005">
    <property type="entry name" value="ABC_tran"/>
    <property type="match status" value="2"/>
</dbReference>
<evidence type="ECO:0000256" key="1">
    <source>
        <dbReference type="ARBA" id="ARBA00022448"/>
    </source>
</evidence>
<dbReference type="SUPFAM" id="SSF52540">
    <property type="entry name" value="P-loop containing nucleoside triphosphate hydrolases"/>
    <property type="match status" value="2"/>
</dbReference>
<dbReference type="GO" id="GO:0016887">
    <property type="term" value="F:ATP hydrolysis activity"/>
    <property type="evidence" value="ECO:0007669"/>
    <property type="project" value="InterPro"/>
</dbReference>
<dbReference type="InterPro" id="IPR050107">
    <property type="entry name" value="ABC_carbohydrate_import_ATPase"/>
</dbReference>
<evidence type="ECO:0000313" key="6">
    <source>
        <dbReference type="EMBL" id="REK68878.1"/>
    </source>
</evidence>
<dbReference type="PANTHER" id="PTHR43790">
    <property type="entry name" value="CARBOHYDRATE TRANSPORT ATP-BINDING PROTEIN MG119-RELATED"/>
    <property type="match status" value="1"/>
</dbReference>
<sequence length="512" mass="54089">MTTALSMRGLRKSYGPNEVLRGVDLDFVGGEVHALLGPNGAGKSTLLGCLSGAVRPDSGVVVIGDDTHEGFTPQQAFDAGTAIIYQHFQLIDDLSVADNLYLGGELKSRSGTTRIGEQVATANRVLRSVGADFDATQLVGTLSVGQRQLVEIAKAIRHRPSLLILDEPTAALSADEAQLLLGLVQRLAHDDGIAVVYVTHLLREVLQVSDRVTVLRDGEVLWTHDTAELGMDDLIAAISTTAGQAASADSRPASSSSDRVLLDVRDFSVAGSPPIDLSVHDGEIVGIFGLLGSGRTNLVEGLAGVRPTAGTVTLSGREVSTRSPSHARADGVVLVASDRKEQSLFGSMSAMENLLMPHYSVLSTPWRKRSRESQIFDGIAEMVHLRPARATLEADSFSGGNAQKLAVGRWLGQLGTASVMLLDEPTQGVDVGAREEIYHLLRTFARLESKAVLFVSSDPEEVLALADRIVVLVDSVVAGVLPATVDEQELVALAHSDGPAGAAFPTEGLSHV</sequence>
<dbReference type="PROSITE" id="PS50893">
    <property type="entry name" value="ABC_TRANSPORTER_2"/>
    <property type="match status" value="2"/>
</dbReference>
<organism evidence="6 7">
    <name type="scientific">Aeromicrobium endophyticum</name>
    <dbReference type="NCBI Taxonomy" id="2292704"/>
    <lineage>
        <taxon>Bacteria</taxon>
        <taxon>Bacillati</taxon>
        <taxon>Actinomycetota</taxon>
        <taxon>Actinomycetes</taxon>
        <taxon>Propionibacteriales</taxon>
        <taxon>Nocardioidaceae</taxon>
        <taxon>Aeromicrobium</taxon>
    </lineage>
</organism>
<dbReference type="InterPro" id="IPR017871">
    <property type="entry name" value="ABC_transporter-like_CS"/>
</dbReference>
<evidence type="ECO:0000256" key="3">
    <source>
        <dbReference type="ARBA" id="ARBA00022741"/>
    </source>
</evidence>
<evidence type="ECO:0000259" key="5">
    <source>
        <dbReference type="PROSITE" id="PS50893"/>
    </source>
</evidence>
<keyword evidence="1" id="KW-0813">Transport</keyword>
<dbReference type="AlphaFoldDB" id="A0A371NZQ4"/>
<keyword evidence="2" id="KW-0677">Repeat</keyword>
<evidence type="ECO:0000256" key="2">
    <source>
        <dbReference type="ARBA" id="ARBA00022737"/>
    </source>
</evidence>
<dbReference type="PANTHER" id="PTHR43790:SF9">
    <property type="entry name" value="GALACTOFURANOSE TRANSPORTER ATP-BINDING PROTEIN YTFR"/>
    <property type="match status" value="1"/>
</dbReference>
<dbReference type="CDD" id="cd03215">
    <property type="entry name" value="ABC_Carb_Monos_II"/>
    <property type="match status" value="1"/>
</dbReference>
<proteinExistence type="predicted"/>
<dbReference type="PROSITE" id="PS00211">
    <property type="entry name" value="ABC_TRANSPORTER_1"/>
    <property type="match status" value="2"/>
</dbReference>
<name>A0A371NZQ4_9ACTN</name>
<comment type="caution">
    <text evidence="6">The sequence shown here is derived from an EMBL/GenBank/DDBJ whole genome shotgun (WGS) entry which is preliminary data.</text>
</comment>
<dbReference type="OrthoDB" id="3812274at2"/>
<dbReference type="CDD" id="cd03216">
    <property type="entry name" value="ABC_Carb_Monos_I"/>
    <property type="match status" value="1"/>
</dbReference>
<dbReference type="RefSeq" id="WP_119705800.1">
    <property type="nucleotide sequence ID" value="NZ_JBHSOI010000001.1"/>
</dbReference>
<accession>A0A371NZQ4</accession>
<evidence type="ECO:0000313" key="7">
    <source>
        <dbReference type="Proteomes" id="UP000265581"/>
    </source>
</evidence>
<dbReference type="EMBL" id="QUBR01000003">
    <property type="protein sequence ID" value="REK68878.1"/>
    <property type="molecule type" value="Genomic_DNA"/>
</dbReference>
<dbReference type="Proteomes" id="UP000265581">
    <property type="component" value="Unassembled WGS sequence"/>
</dbReference>
<dbReference type="InterPro" id="IPR003439">
    <property type="entry name" value="ABC_transporter-like_ATP-bd"/>
</dbReference>
<reference evidence="6 7" key="1">
    <citation type="submission" date="2018-08" db="EMBL/GenBank/DDBJ databases">
        <title>Aeromicrobium sp. M2KJ-4, whole genome shotgun sequence.</title>
        <authorList>
            <person name="Tuo L."/>
        </authorList>
    </citation>
    <scope>NUCLEOTIDE SEQUENCE [LARGE SCALE GENOMIC DNA]</scope>
    <source>
        <strain evidence="6 7">M2KJ-4</strain>
    </source>
</reference>
<feature type="domain" description="ABC transporter" evidence="5">
    <location>
        <begin position="255"/>
        <end position="503"/>
    </location>
</feature>
<evidence type="ECO:0000256" key="4">
    <source>
        <dbReference type="ARBA" id="ARBA00022840"/>
    </source>
</evidence>
<keyword evidence="7" id="KW-1185">Reference proteome</keyword>
<keyword evidence="4 6" id="KW-0067">ATP-binding</keyword>
<keyword evidence="3" id="KW-0547">Nucleotide-binding</keyword>
<dbReference type="SMART" id="SM00382">
    <property type="entry name" value="AAA"/>
    <property type="match status" value="2"/>
</dbReference>
<dbReference type="GO" id="GO:0005524">
    <property type="term" value="F:ATP binding"/>
    <property type="evidence" value="ECO:0007669"/>
    <property type="project" value="UniProtKB-KW"/>
</dbReference>
<gene>
    <name evidence="6" type="ORF">DX116_18625</name>
</gene>
<dbReference type="InterPro" id="IPR003593">
    <property type="entry name" value="AAA+_ATPase"/>
</dbReference>
<feature type="domain" description="ABC transporter" evidence="5">
    <location>
        <begin position="5"/>
        <end position="242"/>
    </location>
</feature>
<dbReference type="Gene3D" id="3.40.50.300">
    <property type="entry name" value="P-loop containing nucleotide triphosphate hydrolases"/>
    <property type="match status" value="2"/>
</dbReference>
<protein>
    <submittedName>
        <fullName evidence="6">Sugar ABC transporter ATP-binding protein</fullName>
    </submittedName>
</protein>